<organism evidence="8 9">
    <name type="scientific">Porphyromonas somerae</name>
    <dbReference type="NCBI Taxonomy" id="322095"/>
    <lineage>
        <taxon>Bacteria</taxon>
        <taxon>Pseudomonadati</taxon>
        <taxon>Bacteroidota</taxon>
        <taxon>Bacteroidia</taxon>
        <taxon>Bacteroidales</taxon>
        <taxon>Porphyromonadaceae</taxon>
        <taxon>Porphyromonas</taxon>
    </lineage>
</organism>
<proteinExistence type="predicted"/>
<protein>
    <submittedName>
        <fullName evidence="8">ABC-2 type transporter</fullName>
    </submittedName>
</protein>
<dbReference type="PATRIC" id="fig|322095.3.peg.791"/>
<dbReference type="OrthoDB" id="9811522at2"/>
<dbReference type="STRING" id="322095.HMPREF3185_00802"/>
<dbReference type="InterPro" id="IPR051449">
    <property type="entry name" value="ABC-2_transporter_component"/>
</dbReference>
<dbReference type="Gene3D" id="3.40.1710.10">
    <property type="entry name" value="abc type-2 transporter like domain"/>
    <property type="match status" value="1"/>
</dbReference>
<evidence type="ECO:0000313" key="9">
    <source>
        <dbReference type="Proteomes" id="UP000070224"/>
    </source>
</evidence>
<feature type="transmembrane region" description="Helical" evidence="6">
    <location>
        <begin position="281"/>
        <end position="302"/>
    </location>
</feature>
<keyword evidence="2" id="KW-1003">Cell membrane</keyword>
<evidence type="ECO:0000256" key="6">
    <source>
        <dbReference type="SAM" id="Phobius"/>
    </source>
</evidence>
<evidence type="ECO:0000256" key="1">
    <source>
        <dbReference type="ARBA" id="ARBA00004651"/>
    </source>
</evidence>
<reference evidence="9" key="1">
    <citation type="submission" date="2016-01" db="EMBL/GenBank/DDBJ databases">
        <authorList>
            <person name="Mitreva M."/>
            <person name="Pepin K.H."/>
            <person name="Mihindukulasuriya K.A."/>
            <person name="Fulton R."/>
            <person name="Fronick C."/>
            <person name="O'Laughlin M."/>
            <person name="Miner T."/>
            <person name="Herter B."/>
            <person name="Rosa B.A."/>
            <person name="Cordes M."/>
            <person name="Tomlinson C."/>
            <person name="Wollam A."/>
            <person name="Palsikar V.B."/>
            <person name="Mardis E.R."/>
            <person name="Wilson R.K."/>
        </authorList>
    </citation>
    <scope>NUCLEOTIDE SEQUENCE [LARGE SCALE GENOMIC DNA]</scope>
    <source>
        <strain evidence="9">KA00683</strain>
    </source>
</reference>
<feature type="transmembrane region" description="Helical" evidence="6">
    <location>
        <begin position="248"/>
        <end position="269"/>
    </location>
</feature>
<dbReference type="RefSeq" id="WP_060935252.1">
    <property type="nucleotide sequence ID" value="NZ_KQ960437.1"/>
</dbReference>
<feature type="transmembrane region" description="Helical" evidence="6">
    <location>
        <begin position="194"/>
        <end position="215"/>
    </location>
</feature>
<name>A0A134B9R9_9PORP</name>
<dbReference type="EMBL" id="LSDK01000057">
    <property type="protein sequence ID" value="KXB76691.1"/>
    <property type="molecule type" value="Genomic_DNA"/>
</dbReference>
<evidence type="ECO:0000256" key="4">
    <source>
        <dbReference type="ARBA" id="ARBA00022989"/>
    </source>
</evidence>
<evidence type="ECO:0000256" key="5">
    <source>
        <dbReference type="ARBA" id="ARBA00023136"/>
    </source>
</evidence>
<dbReference type="Pfam" id="PF12698">
    <property type="entry name" value="ABC2_membrane_3"/>
    <property type="match status" value="1"/>
</dbReference>
<keyword evidence="9" id="KW-1185">Reference proteome</keyword>
<feature type="transmembrane region" description="Helical" evidence="6">
    <location>
        <begin position="21"/>
        <end position="42"/>
    </location>
</feature>
<evidence type="ECO:0000313" key="8">
    <source>
        <dbReference type="EMBL" id="KXB76691.1"/>
    </source>
</evidence>
<feature type="transmembrane region" description="Helical" evidence="6">
    <location>
        <begin position="372"/>
        <end position="391"/>
    </location>
</feature>
<keyword evidence="4 6" id="KW-1133">Transmembrane helix</keyword>
<dbReference type="InterPro" id="IPR013525">
    <property type="entry name" value="ABC2_TM"/>
</dbReference>
<keyword evidence="5 6" id="KW-0472">Membrane</keyword>
<evidence type="ECO:0000256" key="3">
    <source>
        <dbReference type="ARBA" id="ARBA00022692"/>
    </source>
</evidence>
<sequence length="394" mass="44172">MNIIRSLRLRMSDLWQVCLREFRHIFADSGAILFFLVVPFAYPFLYSALYGSEVVREAPLVVIDKSHTAHSREFIRRVDASPDVRVVAHVAGESEAYRLIGEERAYGILIIPEDFDRMLMSGRQAHVDLHATFVSALYYKAFSLATTEVALTMGREIEAERHHGPSSEATRISVRPIESEWVVPYNPQGGFQGFLLPGVLVLIIQQTLLIGIAMMSGTQRERGGLSTPVQYVGGHYVSVMRLLVGRAICYFTLYSVTSLFTLVVAPWLFGLPQLTDFTTYVLLFLPMLLAMIFFSLGCSLLTRHREKAMILWVFTSVPFLFLTGLSWPLSAIPGPLRALGYLIPSTPGVQAFVAVSSMGAQLSDILPQYLTLWVQALVYFLITSFAYARVLRRS</sequence>
<evidence type="ECO:0000259" key="7">
    <source>
        <dbReference type="Pfam" id="PF12698"/>
    </source>
</evidence>
<evidence type="ECO:0000256" key="2">
    <source>
        <dbReference type="ARBA" id="ARBA00022475"/>
    </source>
</evidence>
<comment type="caution">
    <text evidence="8">The sequence shown here is derived from an EMBL/GenBank/DDBJ whole genome shotgun (WGS) entry which is preliminary data.</text>
</comment>
<dbReference type="GO" id="GO:0140359">
    <property type="term" value="F:ABC-type transporter activity"/>
    <property type="evidence" value="ECO:0007669"/>
    <property type="project" value="InterPro"/>
</dbReference>
<dbReference type="GO" id="GO:0005886">
    <property type="term" value="C:plasma membrane"/>
    <property type="evidence" value="ECO:0007669"/>
    <property type="project" value="UniProtKB-SubCell"/>
</dbReference>
<keyword evidence="3 6" id="KW-0812">Transmembrane</keyword>
<dbReference type="PANTHER" id="PTHR30294">
    <property type="entry name" value="MEMBRANE COMPONENT OF ABC TRANSPORTER YHHJ-RELATED"/>
    <property type="match status" value="1"/>
</dbReference>
<feature type="domain" description="ABC-2 type transporter transmembrane" evidence="7">
    <location>
        <begin position="32"/>
        <end position="384"/>
    </location>
</feature>
<dbReference type="PANTHER" id="PTHR30294:SF46">
    <property type="entry name" value="ABC TRANSPORTER PERMEASE"/>
    <property type="match status" value="1"/>
</dbReference>
<gene>
    <name evidence="8" type="ORF">HMPREF3185_00802</name>
</gene>
<accession>A0A134B9R9</accession>
<feature type="transmembrane region" description="Helical" evidence="6">
    <location>
        <begin position="309"/>
        <end position="329"/>
    </location>
</feature>
<dbReference type="AlphaFoldDB" id="A0A134B9R9"/>
<comment type="subcellular location">
    <subcellularLocation>
        <location evidence="1">Cell membrane</location>
        <topology evidence="1">Multi-pass membrane protein</topology>
    </subcellularLocation>
</comment>
<dbReference type="Proteomes" id="UP000070224">
    <property type="component" value="Unassembled WGS sequence"/>
</dbReference>